<dbReference type="EMBL" id="RSCM01000003">
    <property type="protein sequence ID" value="RUS98317.1"/>
    <property type="molecule type" value="Genomic_DNA"/>
</dbReference>
<dbReference type="OrthoDB" id="9787727at2"/>
<dbReference type="RefSeq" id="WP_127053234.1">
    <property type="nucleotide sequence ID" value="NZ_RSCM01000003.1"/>
</dbReference>
<reference evidence="1 2" key="1">
    <citation type="journal article" date="2019" name="Genome Biol. Evol.">
        <title>Day and night: Metabolic profiles and evolutionary relationships of six axenic non-marine cyanobacteria.</title>
        <authorList>
            <person name="Will S.E."/>
            <person name="Henke P."/>
            <person name="Boedeker C."/>
            <person name="Huang S."/>
            <person name="Brinkmann H."/>
            <person name="Rohde M."/>
            <person name="Jarek M."/>
            <person name="Friedl T."/>
            <person name="Seufert S."/>
            <person name="Schumacher M."/>
            <person name="Overmann J."/>
            <person name="Neumann-Schaal M."/>
            <person name="Petersen J."/>
        </authorList>
    </citation>
    <scope>NUCLEOTIDE SEQUENCE [LARGE SCALE GENOMIC DNA]</scope>
    <source>
        <strain evidence="1 2">SAG 1403-4b</strain>
    </source>
</reference>
<dbReference type="InterPro" id="IPR029060">
    <property type="entry name" value="PIN-like_dom_sf"/>
</dbReference>
<dbReference type="SUPFAM" id="SSF88723">
    <property type="entry name" value="PIN domain-like"/>
    <property type="match status" value="1"/>
</dbReference>
<sequence>MMQVIIDADLLIDHYLLKLEEIEYLEDIIENQKCEFFITQYGLEKFILLAGIIYSPEVANKYLSAIHNKITVCPVNYEISEQAKSLFLKNFESALEVACAVSMGVSAILTHNPQDFDGVNFPIWLVEDFLTPLHLEESLHLALGVAWIENICLSNLDTPSFYPLEVVDVMNYRIRNSITTVMEFFVILKQEGCQYIFCGELAKKYKYSESKINNILLDLQTFEMVKLQSGKISIQKELINADNIFIANYLAKFLNQHIVVQKLYKQLKPNENFGREYLKNLIREVYPENKYKKSKPLKNTLPLLFDIYPDSIATKSASDYVSRMLGWLLFTGILEKRSKEIIARPAKVSGGKQKGKLLEENANQLIDVDKSIKQLDLFQS</sequence>
<proteinExistence type="predicted"/>
<dbReference type="Proteomes" id="UP000276103">
    <property type="component" value="Unassembled WGS sequence"/>
</dbReference>
<organism evidence="1 2">
    <name type="scientific">Trichormus variabilis SAG 1403-4b</name>
    <dbReference type="NCBI Taxonomy" id="447716"/>
    <lineage>
        <taxon>Bacteria</taxon>
        <taxon>Bacillati</taxon>
        <taxon>Cyanobacteriota</taxon>
        <taxon>Cyanophyceae</taxon>
        <taxon>Nostocales</taxon>
        <taxon>Nostocaceae</taxon>
        <taxon>Trichormus</taxon>
    </lineage>
</organism>
<evidence type="ECO:0000313" key="2">
    <source>
        <dbReference type="Proteomes" id="UP000276103"/>
    </source>
</evidence>
<gene>
    <name evidence="1" type="ORF">DSM107003_14050</name>
</gene>
<dbReference type="AlphaFoldDB" id="A0A3S1ADB3"/>
<accession>A0A3S1ADB3</accession>
<name>A0A3S1ADB3_ANAVA</name>
<keyword evidence="2" id="KW-1185">Reference proteome</keyword>
<evidence type="ECO:0000313" key="1">
    <source>
        <dbReference type="EMBL" id="RUS98317.1"/>
    </source>
</evidence>
<evidence type="ECO:0008006" key="3">
    <source>
        <dbReference type="Google" id="ProtNLM"/>
    </source>
</evidence>
<comment type="caution">
    <text evidence="1">The sequence shown here is derived from an EMBL/GenBank/DDBJ whole genome shotgun (WGS) entry which is preliminary data.</text>
</comment>
<protein>
    <recommendedName>
        <fullName evidence="3">PIN domain-containing protein</fullName>
    </recommendedName>
</protein>